<dbReference type="EMBL" id="JAENRR010000087">
    <property type="protein sequence ID" value="MBK3519714.1"/>
    <property type="molecule type" value="Genomic_DNA"/>
</dbReference>
<organism evidence="2 3">
    <name type="scientific">Carboxylicivirga marina</name>
    <dbReference type="NCBI Taxonomy" id="2800988"/>
    <lineage>
        <taxon>Bacteria</taxon>
        <taxon>Pseudomonadati</taxon>
        <taxon>Bacteroidota</taxon>
        <taxon>Bacteroidia</taxon>
        <taxon>Marinilabiliales</taxon>
        <taxon>Marinilabiliaceae</taxon>
        <taxon>Carboxylicivirga</taxon>
    </lineage>
</organism>
<dbReference type="CDD" id="cd00093">
    <property type="entry name" value="HTH_XRE"/>
    <property type="match status" value="1"/>
</dbReference>
<feature type="domain" description="HTH cro/C1-type" evidence="1">
    <location>
        <begin position="4"/>
        <end position="58"/>
    </location>
</feature>
<keyword evidence="3" id="KW-1185">Reference proteome</keyword>
<dbReference type="Pfam" id="PF01381">
    <property type="entry name" value="HTH_3"/>
    <property type="match status" value="1"/>
</dbReference>
<dbReference type="RefSeq" id="WP_200466933.1">
    <property type="nucleotide sequence ID" value="NZ_JAENRR010000087.1"/>
</dbReference>
<sequence length="93" mass="10509">MLRIKEILKQNEMTGKELAEKVSVTASTITNIVQGRNFPKPELLKDIARVLDVDIRELFISTKDTAKETIYINRNGEYLAIGEMDVDKIGSLN</sequence>
<evidence type="ECO:0000313" key="2">
    <source>
        <dbReference type="EMBL" id="MBK3519714.1"/>
    </source>
</evidence>
<reference evidence="2 3" key="1">
    <citation type="submission" date="2021-01" db="EMBL/GenBank/DDBJ databases">
        <title>Carboxyliciviraga sp.nov., isolated from coastal sediments.</title>
        <authorList>
            <person name="Lu D."/>
            <person name="Zhang T."/>
        </authorList>
    </citation>
    <scope>NUCLEOTIDE SEQUENCE [LARGE SCALE GENOMIC DNA]</scope>
    <source>
        <strain evidence="2 3">N1Y132</strain>
    </source>
</reference>
<dbReference type="SUPFAM" id="SSF47413">
    <property type="entry name" value="lambda repressor-like DNA-binding domains"/>
    <property type="match status" value="1"/>
</dbReference>
<protein>
    <submittedName>
        <fullName evidence="2">Helix-turn-helix transcriptional regulator</fullName>
    </submittedName>
</protein>
<dbReference type="PROSITE" id="PS50943">
    <property type="entry name" value="HTH_CROC1"/>
    <property type="match status" value="1"/>
</dbReference>
<dbReference type="InterPro" id="IPR010982">
    <property type="entry name" value="Lambda_DNA-bd_dom_sf"/>
</dbReference>
<comment type="caution">
    <text evidence="2">The sequence shown here is derived from an EMBL/GenBank/DDBJ whole genome shotgun (WGS) entry which is preliminary data.</text>
</comment>
<accession>A0ABS1HPV1</accession>
<evidence type="ECO:0000259" key="1">
    <source>
        <dbReference type="PROSITE" id="PS50943"/>
    </source>
</evidence>
<proteinExistence type="predicted"/>
<dbReference type="InterPro" id="IPR001387">
    <property type="entry name" value="Cro/C1-type_HTH"/>
</dbReference>
<evidence type="ECO:0000313" key="3">
    <source>
        <dbReference type="Proteomes" id="UP000605676"/>
    </source>
</evidence>
<dbReference type="Proteomes" id="UP000605676">
    <property type="component" value="Unassembled WGS sequence"/>
</dbReference>
<dbReference type="SMART" id="SM00530">
    <property type="entry name" value="HTH_XRE"/>
    <property type="match status" value="1"/>
</dbReference>
<dbReference type="Gene3D" id="1.10.260.40">
    <property type="entry name" value="lambda repressor-like DNA-binding domains"/>
    <property type="match status" value="1"/>
</dbReference>
<gene>
    <name evidence="2" type="ORF">JIV24_20405</name>
</gene>
<name>A0ABS1HPV1_9BACT</name>